<keyword evidence="3" id="KW-1185">Reference proteome</keyword>
<dbReference type="Pfam" id="PF10047">
    <property type="entry name" value="DUF2281"/>
    <property type="match status" value="1"/>
</dbReference>
<name>A0AAV3X890_9CYAN</name>
<dbReference type="AlphaFoldDB" id="A0AAV3X890"/>
<proteinExistence type="predicted"/>
<accession>A0AAV3X890</accession>
<sequence>MTVHDRAIAKLRQLPESLVQEVSDFIEFLLMKHNSDRTALWTQFAESLEMTESDFSDYLSNLEDYEERLARGEIQW</sequence>
<dbReference type="EMBL" id="BLAY01000013">
    <property type="protein sequence ID" value="GET36457.1"/>
    <property type="molecule type" value="Genomic_DNA"/>
</dbReference>
<evidence type="ECO:0000313" key="2">
    <source>
        <dbReference type="EMBL" id="GET36457.1"/>
    </source>
</evidence>
<protein>
    <recommendedName>
        <fullName evidence="1">DUF2281 domain-containing protein</fullName>
    </recommendedName>
</protein>
<dbReference type="Proteomes" id="UP001050975">
    <property type="component" value="Unassembled WGS sequence"/>
</dbReference>
<feature type="domain" description="DUF2281" evidence="1">
    <location>
        <begin position="9"/>
        <end position="36"/>
    </location>
</feature>
<dbReference type="InterPro" id="IPR018739">
    <property type="entry name" value="DUF2281"/>
</dbReference>
<reference evidence="2" key="1">
    <citation type="submission" date="2019-10" db="EMBL/GenBank/DDBJ databases">
        <title>Draft genome sequece of Microseira wollei NIES-4236.</title>
        <authorList>
            <person name="Yamaguchi H."/>
            <person name="Suzuki S."/>
            <person name="Kawachi M."/>
        </authorList>
    </citation>
    <scope>NUCLEOTIDE SEQUENCE</scope>
    <source>
        <strain evidence="2">NIES-4236</strain>
    </source>
</reference>
<comment type="caution">
    <text evidence="2">The sequence shown here is derived from an EMBL/GenBank/DDBJ whole genome shotgun (WGS) entry which is preliminary data.</text>
</comment>
<evidence type="ECO:0000259" key="1">
    <source>
        <dbReference type="Pfam" id="PF10047"/>
    </source>
</evidence>
<organism evidence="2 3">
    <name type="scientific">Microseira wollei NIES-4236</name>
    <dbReference type="NCBI Taxonomy" id="2530354"/>
    <lineage>
        <taxon>Bacteria</taxon>
        <taxon>Bacillati</taxon>
        <taxon>Cyanobacteriota</taxon>
        <taxon>Cyanophyceae</taxon>
        <taxon>Oscillatoriophycideae</taxon>
        <taxon>Aerosakkonematales</taxon>
        <taxon>Aerosakkonemataceae</taxon>
        <taxon>Microseira</taxon>
    </lineage>
</organism>
<gene>
    <name evidence="2" type="ORF">MiSe_12080</name>
</gene>
<evidence type="ECO:0000313" key="3">
    <source>
        <dbReference type="Proteomes" id="UP001050975"/>
    </source>
</evidence>